<dbReference type="InterPro" id="IPR051450">
    <property type="entry name" value="Gfo/Idh/MocA_Oxidoreductases"/>
</dbReference>
<dbReference type="Gene3D" id="3.30.360.10">
    <property type="entry name" value="Dihydrodipicolinate Reductase, domain 2"/>
    <property type="match status" value="1"/>
</dbReference>
<organism evidence="3 4">
    <name type="scientific">Ramlibacter aurantiacus</name>
    <dbReference type="NCBI Taxonomy" id="2801330"/>
    <lineage>
        <taxon>Bacteria</taxon>
        <taxon>Pseudomonadati</taxon>
        <taxon>Pseudomonadota</taxon>
        <taxon>Betaproteobacteria</taxon>
        <taxon>Burkholderiales</taxon>
        <taxon>Comamonadaceae</taxon>
        <taxon>Ramlibacter</taxon>
    </lineage>
</organism>
<evidence type="ECO:0000259" key="1">
    <source>
        <dbReference type="Pfam" id="PF01408"/>
    </source>
</evidence>
<dbReference type="PANTHER" id="PTHR43377:SF1">
    <property type="entry name" value="BILIVERDIN REDUCTASE A"/>
    <property type="match status" value="1"/>
</dbReference>
<keyword evidence="4" id="KW-1185">Reference proteome</keyword>
<evidence type="ECO:0000313" key="3">
    <source>
        <dbReference type="EMBL" id="MBL0420872.1"/>
    </source>
</evidence>
<dbReference type="SUPFAM" id="SSF55347">
    <property type="entry name" value="Glyceraldehyde-3-phosphate dehydrogenase-like, C-terminal domain"/>
    <property type="match status" value="1"/>
</dbReference>
<accession>A0A936ZJA5</accession>
<dbReference type="Gene3D" id="3.40.50.720">
    <property type="entry name" value="NAD(P)-binding Rossmann-like Domain"/>
    <property type="match status" value="1"/>
</dbReference>
<dbReference type="InterPro" id="IPR036291">
    <property type="entry name" value="NAD(P)-bd_dom_sf"/>
</dbReference>
<dbReference type="PANTHER" id="PTHR43377">
    <property type="entry name" value="BILIVERDIN REDUCTASE A"/>
    <property type="match status" value="1"/>
</dbReference>
<name>A0A936ZJA5_9BURK</name>
<dbReference type="GO" id="GO:0000166">
    <property type="term" value="F:nucleotide binding"/>
    <property type="evidence" value="ECO:0007669"/>
    <property type="project" value="InterPro"/>
</dbReference>
<feature type="domain" description="Gfo/Idh/MocA-like oxidoreductase N-terminal" evidence="1">
    <location>
        <begin position="6"/>
        <end position="105"/>
    </location>
</feature>
<sequence>MLPTFRRDPRVRLVAAFDPRESATQAFGREFGGRACETAEAVCADPAVEWVYVATPHQMHVEHVQLAARHGKHVIVEKPMALAIPDCTHMIDACRAAGTHLVVGHSHSFNTPVLHARRLIDSGRFGAVRAIHALNFTDFLYRPRRPEELDTAQGGGVVFSQAAHQVEVVRLLGGGLVHSVCARTGRWDPARPTEGAYSALLTFRSGAFASLTYNGYGYYDSDAQMDGVGEMGKPKAPGTHQQTRRKLAAATDEAEEARLKAERNFGGSAYVPDDGAAPDAFQHFGPVLVSCDGGDLRLTPRGVEIHDREGLRFDAPPVPPVPRSEVVDELWACTREGRVPLHDGAWSRATLEVCLAILESARGGGDIILGLQTELPFP</sequence>
<dbReference type="SUPFAM" id="SSF51735">
    <property type="entry name" value="NAD(P)-binding Rossmann-fold domains"/>
    <property type="match status" value="1"/>
</dbReference>
<proteinExistence type="predicted"/>
<dbReference type="Pfam" id="PF22725">
    <property type="entry name" value="GFO_IDH_MocA_C3"/>
    <property type="match status" value="1"/>
</dbReference>
<gene>
    <name evidence="3" type="ORF">JI739_10995</name>
</gene>
<evidence type="ECO:0000259" key="2">
    <source>
        <dbReference type="Pfam" id="PF22725"/>
    </source>
</evidence>
<protein>
    <submittedName>
        <fullName evidence="3">Gfo/Idh/MocA family oxidoreductase</fullName>
    </submittedName>
</protein>
<dbReference type="EMBL" id="JAEQNA010000003">
    <property type="protein sequence ID" value="MBL0420872.1"/>
    <property type="molecule type" value="Genomic_DNA"/>
</dbReference>
<feature type="domain" description="GFO/IDH/MocA-like oxidoreductase" evidence="2">
    <location>
        <begin position="114"/>
        <end position="230"/>
    </location>
</feature>
<comment type="caution">
    <text evidence="3">The sequence shown here is derived from an EMBL/GenBank/DDBJ whole genome shotgun (WGS) entry which is preliminary data.</text>
</comment>
<dbReference type="AlphaFoldDB" id="A0A936ZJA5"/>
<dbReference type="Pfam" id="PF01408">
    <property type="entry name" value="GFO_IDH_MocA"/>
    <property type="match status" value="1"/>
</dbReference>
<evidence type="ECO:0000313" key="4">
    <source>
        <dbReference type="Proteomes" id="UP000613011"/>
    </source>
</evidence>
<dbReference type="InterPro" id="IPR000683">
    <property type="entry name" value="Gfo/Idh/MocA-like_OxRdtase_N"/>
</dbReference>
<dbReference type="Proteomes" id="UP000613011">
    <property type="component" value="Unassembled WGS sequence"/>
</dbReference>
<reference evidence="3" key="1">
    <citation type="submission" date="2021-01" db="EMBL/GenBank/DDBJ databases">
        <title>Ramlibacter sp. strain AW1 16S ribosomal RNA gene Genome sequencing and assembly.</title>
        <authorList>
            <person name="Kang M."/>
        </authorList>
    </citation>
    <scope>NUCLEOTIDE SEQUENCE</scope>
    <source>
        <strain evidence="3">AW1</strain>
    </source>
</reference>
<dbReference type="InterPro" id="IPR055170">
    <property type="entry name" value="GFO_IDH_MocA-like_dom"/>
</dbReference>